<gene>
    <name evidence="2" type="ORF">F6U93_07935</name>
</gene>
<dbReference type="PROSITE" id="PS51257">
    <property type="entry name" value="PROKAR_LIPOPROTEIN"/>
    <property type="match status" value="1"/>
</dbReference>
<proteinExistence type="predicted"/>
<dbReference type="AlphaFoldDB" id="A0A6N6MBS7"/>
<feature type="chain" id="PRO_5026740645" evidence="1">
    <location>
        <begin position="27"/>
        <end position="575"/>
    </location>
</feature>
<organism evidence="2 3">
    <name type="scientific">Pseudotamlana haliotis</name>
    <dbReference type="NCBI Taxonomy" id="2614804"/>
    <lineage>
        <taxon>Bacteria</taxon>
        <taxon>Pseudomonadati</taxon>
        <taxon>Bacteroidota</taxon>
        <taxon>Flavobacteriia</taxon>
        <taxon>Flavobacteriales</taxon>
        <taxon>Flavobacteriaceae</taxon>
        <taxon>Pseudotamlana</taxon>
    </lineage>
</organism>
<sequence length="575" mass="62659">MKINKYITLIFCALLIGVLSCSNDDANNPELSDKDLTVYFWGEGDDVSGIAWEGYDVLIGETLDLKLQVSPKDDTSVAWIDDATGEVLSTNVDFTYAPTKEESRRINFVATRPSGYQKEIVFNFRGNLDGFTSKVNEWQSVLIPQGTQTGTFTVEFDMIPSKDNMDGIVGVLDGVATTYSNNSCIVRLNPSGKIDAFNDTGYGADNELEYHAGFTYHVKMDIDVVTMSYDIYANVQGGNVVEIGKDYKFRRKITHLDYWSMVAGDFNIADPGTHRILNMEITTHTQNQAPVFLDVNDAVLAEGNTLDVDIEAVDPLGGNIILQANNLPRFAQFIDHGFGKGTISFNPYSNCGGCDLGLYDITIVATNSAESSNLDFAIEVVDPNAAFDVNVDLADATIWGNGAIDPSWFQLFGGHVDTGVGGNDHVVGVMPFALPDLPADKKVKSAVLKVNVKNNNSWITVEYDVYAIQPRVSSEVLASDFFLGAYDTDGNATGIQKGFIKNGDPVGEFVMDDASGANLGTYMNNLYENGASAGEFMFLRISANRNDLDTWAHLQFDAGESGATAPILTVTYENK</sequence>
<protein>
    <submittedName>
        <fullName evidence="2">Uncharacterized protein</fullName>
    </submittedName>
</protein>
<evidence type="ECO:0000313" key="2">
    <source>
        <dbReference type="EMBL" id="KAB1068057.1"/>
    </source>
</evidence>
<evidence type="ECO:0000256" key="1">
    <source>
        <dbReference type="SAM" id="SignalP"/>
    </source>
</evidence>
<dbReference type="EMBL" id="WAAT01000041">
    <property type="protein sequence ID" value="KAB1068057.1"/>
    <property type="molecule type" value="Genomic_DNA"/>
</dbReference>
<reference evidence="2 3" key="1">
    <citation type="submission" date="2019-09" db="EMBL/GenBank/DDBJ databases">
        <authorList>
            <person name="Cao W.R."/>
        </authorList>
    </citation>
    <scope>NUCLEOTIDE SEQUENCE [LARGE SCALE GENOMIC DNA]</scope>
    <source>
        <strain evidence="2 3">B1N29</strain>
    </source>
</reference>
<evidence type="ECO:0000313" key="3">
    <source>
        <dbReference type="Proteomes" id="UP000441333"/>
    </source>
</evidence>
<feature type="signal peptide" evidence="1">
    <location>
        <begin position="1"/>
        <end position="26"/>
    </location>
</feature>
<comment type="caution">
    <text evidence="2">The sequence shown here is derived from an EMBL/GenBank/DDBJ whole genome shotgun (WGS) entry which is preliminary data.</text>
</comment>
<keyword evidence="3" id="KW-1185">Reference proteome</keyword>
<keyword evidence="1" id="KW-0732">Signal</keyword>
<dbReference type="RefSeq" id="WP_150938572.1">
    <property type="nucleotide sequence ID" value="NZ_WAAT01000041.1"/>
</dbReference>
<accession>A0A6N6MBS7</accession>
<name>A0A6N6MBS7_9FLAO</name>
<dbReference type="Proteomes" id="UP000441333">
    <property type="component" value="Unassembled WGS sequence"/>
</dbReference>